<organism evidence="6 7">
    <name type="scientific">Polarella glacialis</name>
    <name type="common">Dinoflagellate</name>
    <dbReference type="NCBI Taxonomy" id="89957"/>
    <lineage>
        <taxon>Eukaryota</taxon>
        <taxon>Sar</taxon>
        <taxon>Alveolata</taxon>
        <taxon>Dinophyceae</taxon>
        <taxon>Suessiales</taxon>
        <taxon>Suessiaceae</taxon>
        <taxon>Polarella</taxon>
    </lineage>
</organism>
<dbReference type="InterPro" id="IPR011992">
    <property type="entry name" value="EF-hand-dom_pair"/>
</dbReference>
<dbReference type="PANTHER" id="PTHR23050">
    <property type="entry name" value="CALCIUM BINDING PROTEIN"/>
    <property type="match status" value="1"/>
</dbReference>
<keyword evidence="2" id="KW-0677">Repeat</keyword>
<dbReference type="InterPro" id="IPR002048">
    <property type="entry name" value="EF_hand_dom"/>
</dbReference>
<evidence type="ECO:0000256" key="3">
    <source>
        <dbReference type="ARBA" id="ARBA00022837"/>
    </source>
</evidence>
<dbReference type="GO" id="GO:0005509">
    <property type="term" value="F:calcium ion binding"/>
    <property type="evidence" value="ECO:0007669"/>
    <property type="project" value="InterPro"/>
</dbReference>
<dbReference type="SMART" id="SM00054">
    <property type="entry name" value="EFh"/>
    <property type="match status" value="2"/>
</dbReference>
<name>A0A813KEH0_POLGL</name>
<evidence type="ECO:0000259" key="4">
    <source>
        <dbReference type="PROSITE" id="PS50222"/>
    </source>
</evidence>
<dbReference type="EMBL" id="CAJNNV010030538">
    <property type="protein sequence ID" value="CAE8632843.1"/>
    <property type="molecule type" value="Genomic_DNA"/>
</dbReference>
<evidence type="ECO:0000313" key="7">
    <source>
        <dbReference type="Proteomes" id="UP000626109"/>
    </source>
</evidence>
<dbReference type="Pfam" id="PF13499">
    <property type="entry name" value="EF-hand_7"/>
    <property type="match status" value="1"/>
</dbReference>
<keyword evidence="3" id="KW-0106">Calcium</keyword>
<dbReference type="InterPro" id="IPR050145">
    <property type="entry name" value="Centrin_CML-like"/>
</dbReference>
<dbReference type="InterPro" id="IPR018247">
    <property type="entry name" value="EF_Hand_1_Ca_BS"/>
</dbReference>
<accession>A0A813KEH0</accession>
<dbReference type="OMA" id="KMAMTMM"/>
<keyword evidence="1" id="KW-0479">Metal-binding</keyword>
<evidence type="ECO:0000313" key="8">
    <source>
        <dbReference type="Proteomes" id="UP000654075"/>
    </source>
</evidence>
<dbReference type="FunFam" id="1.10.238.10:FF:000034">
    <property type="entry name" value="Calmodulin"/>
    <property type="match status" value="1"/>
</dbReference>
<dbReference type="AlphaFoldDB" id="A0A813KEH0"/>
<gene>
    <name evidence="5" type="ORF">PGLA1383_LOCUS48772</name>
    <name evidence="6" type="ORF">PGLA2088_LOCUS33462</name>
</gene>
<dbReference type="EMBL" id="CAJNNW010030887">
    <property type="protein sequence ID" value="CAE8704961.1"/>
    <property type="molecule type" value="Genomic_DNA"/>
</dbReference>
<evidence type="ECO:0000313" key="6">
    <source>
        <dbReference type="EMBL" id="CAE8704961.1"/>
    </source>
</evidence>
<proteinExistence type="predicted"/>
<evidence type="ECO:0000256" key="1">
    <source>
        <dbReference type="ARBA" id="ARBA00022723"/>
    </source>
</evidence>
<feature type="domain" description="EF-hand" evidence="4">
    <location>
        <begin position="12"/>
        <end position="47"/>
    </location>
</feature>
<dbReference type="Gene3D" id="1.10.238.10">
    <property type="entry name" value="EF-hand"/>
    <property type="match status" value="1"/>
</dbReference>
<dbReference type="CDD" id="cd00051">
    <property type="entry name" value="EFh"/>
    <property type="match status" value="1"/>
</dbReference>
<dbReference type="PROSITE" id="PS00018">
    <property type="entry name" value="EF_HAND_1"/>
    <property type="match status" value="2"/>
</dbReference>
<keyword evidence="8" id="KW-1185">Reference proteome</keyword>
<reference evidence="6" key="1">
    <citation type="submission" date="2021-02" db="EMBL/GenBank/DDBJ databases">
        <authorList>
            <person name="Dougan E. K."/>
            <person name="Rhodes N."/>
            <person name="Thang M."/>
            <person name="Chan C."/>
        </authorList>
    </citation>
    <scope>NUCLEOTIDE SEQUENCE</scope>
</reference>
<dbReference type="Proteomes" id="UP000654075">
    <property type="component" value="Unassembled WGS sequence"/>
</dbReference>
<protein>
    <recommendedName>
        <fullName evidence="4">EF-hand domain-containing protein</fullName>
    </recommendedName>
</protein>
<dbReference type="OrthoDB" id="26525at2759"/>
<evidence type="ECO:0000256" key="2">
    <source>
        <dbReference type="ARBA" id="ARBA00022737"/>
    </source>
</evidence>
<sequence length="83" mass="9519">MADQLTEEQREQVSEQLMETFKFLDKDGDGFLSPQELRKGFTKPGEYISPQLNEMINEADVDGDGQVDYEEFVKMAMTMMASQ</sequence>
<comment type="caution">
    <text evidence="6">The sequence shown here is derived from an EMBL/GenBank/DDBJ whole genome shotgun (WGS) entry which is preliminary data.</text>
</comment>
<dbReference type="PROSITE" id="PS50222">
    <property type="entry name" value="EF_HAND_2"/>
    <property type="match status" value="2"/>
</dbReference>
<feature type="domain" description="EF-hand" evidence="4">
    <location>
        <begin position="51"/>
        <end position="82"/>
    </location>
</feature>
<dbReference type="SUPFAM" id="SSF47473">
    <property type="entry name" value="EF-hand"/>
    <property type="match status" value="1"/>
</dbReference>
<evidence type="ECO:0000313" key="5">
    <source>
        <dbReference type="EMBL" id="CAE8632843.1"/>
    </source>
</evidence>
<dbReference type="Proteomes" id="UP000626109">
    <property type="component" value="Unassembled WGS sequence"/>
</dbReference>